<name>A0A251SA15_HELAN</name>
<evidence type="ECO:0000313" key="2">
    <source>
        <dbReference type="Proteomes" id="UP000215914"/>
    </source>
</evidence>
<proteinExistence type="predicted"/>
<sequence length="54" mass="6258">MLFYYQFICKFTEVVAPEIQTSIWHLAKRALLALRGLGRCVLKVKQLNVKQPPP</sequence>
<dbReference type="AlphaFoldDB" id="A0A251SA15"/>
<dbReference type="EMBL" id="CM007904">
    <property type="protein sequence ID" value="OTF95689.1"/>
    <property type="molecule type" value="Genomic_DNA"/>
</dbReference>
<organism evidence="1 2">
    <name type="scientific">Helianthus annuus</name>
    <name type="common">Common sunflower</name>
    <dbReference type="NCBI Taxonomy" id="4232"/>
    <lineage>
        <taxon>Eukaryota</taxon>
        <taxon>Viridiplantae</taxon>
        <taxon>Streptophyta</taxon>
        <taxon>Embryophyta</taxon>
        <taxon>Tracheophyta</taxon>
        <taxon>Spermatophyta</taxon>
        <taxon>Magnoliopsida</taxon>
        <taxon>eudicotyledons</taxon>
        <taxon>Gunneridae</taxon>
        <taxon>Pentapetalae</taxon>
        <taxon>asterids</taxon>
        <taxon>campanulids</taxon>
        <taxon>Asterales</taxon>
        <taxon>Asteraceae</taxon>
        <taxon>Asteroideae</taxon>
        <taxon>Heliantheae alliance</taxon>
        <taxon>Heliantheae</taxon>
        <taxon>Helianthus</taxon>
    </lineage>
</organism>
<dbReference type="Proteomes" id="UP000215914">
    <property type="component" value="Chromosome 15"/>
</dbReference>
<accession>A0A251SA15</accession>
<keyword evidence="2" id="KW-1185">Reference proteome</keyword>
<evidence type="ECO:0000313" key="1">
    <source>
        <dbReference type="EMBL" id="OTF95689.1"/>
    </source>
</evidence>
<protein>
    <submittedName>
        <fullName evidence="1">Uncharacterized protein</fullName>
    </submittedName>
</protein>
<dbReference type="InParanoid" id="A0A251SA15"/>
<gene>
    <name evidence="1" type="ORF">HannXRQ_Chr15g0485851</name>
</gene>
<reference evidence="2" key="1">
    <citation type="journal article" date="2017" name="Nature">
        <title>The sunflower genome provides insights into oil metabolism, flowering and Asterid evolution.</title>
        <authorList>
            <person name="Badouin H."/>
            <person name="Gouzy J."/>
            <person name="Grassa C.J."/>
            <person name="Murat F."/>
            <person name="Staton S.E."/>
            <person name="Cottret L."/>
            <person name="Lelandais-Briere C."/>
            <person name="Owens G.L."/>
            <person name="Carrere S."/>
            <person name="Mayjonade B."/>
            <person name="Legrand L."/>
            <person name="Gill N."/>
            <person name="Kane N.C."/>
            <person name="Bowers J.E."/>
            <person name="Hubner S."/>
            <person name="Bellec A."/>
            <person name="Berard A."/>
            <person name="Berges H."/>
            <person name="Blanchet N."/>
            <person name="Boniface M.C."/>
            <person name="Brunel D."/>
            <person name="Catrice O."/>
            <person name="Chaidir N."/>
            <person name="Claudel C."/>
            <person name="Donnadieu C."/>
            <person name="Faraut T."/>
            <person name="Fievet G."/>
            <person name="Helmstetter N."/>
            <person name="King M."/>
            <person name="Knapp S.J."/>
            <person name="Lai Z."/>
            <person name="Le Paslier M.C."/>
            <person name="Lippi Y."/>
            <person name="Lorenzon L."/>
            <person name="Mandel J.R."/>
            <person name="Marage G."/>
            <person name="Marchand G."/>
            <person name="Marquand E."/>
            <person name="Bret-Mestries E."/>
            <person name="Morien E."/>
            <person name="Nambeesan S."/>
            <person name="Nguyen T."/>
            <person name="Pegot-Espagnet P."/>
            <person name="Pouilly N."/>
            <person name="Raftis F."/>
            <person name="Sallet E."/>
            <person name="Schiex T."/>
            <person name="Thomas J."/>
            <person name="Vandecasteele C."/>
            <person name="Vares D."/>
            <person name="Vear F."/>
            <person name="Vautrin S."/>
            <person name="Crespi M."/>
            <person name="Mangin B."/>
            <person name="Burke J.M."/>
            <person name="Salse J."/>
            <person name="Munos S."/>
            <person name="Vincourt P."/>
            <person name="Rieseberg L.H."/>
            <person name="Langlade N.B."/>
        </authorList>
    </citation>
    <scope>NUCLEOTIDE SEQUENCE [LARGE SCALE GENOMIC DNA]</scope>
    <source>
        <strain evidence="2">cv. SF193</strain>
    </source>
</reference>